<proteinExistence type="predicted"/>
<dbReference type="AlphaFoldDB" id="A0A7I7MJM9"/>
<accession>A0A7I7MJM9</accession>
<sequence>MKSVPLRVVTRVESDQASPRGLSESDLDAIAWGFLGSEFTGLAYANWPIERRVGAYLTHHGLAHLRNNGDAHAAVLHRVLANVGKALRNGTLPSATWASARRHSQTERIAVPG</sequence>
<keyword evidence="2" id="KW-1185">Reference proteome</keyword>
<name>A0A7I7MJM9_9MYCO</name>
<dbReference type="KEGG" id="mpsc:MPSYJ_54580"/>
<gene>
    <name evidence="1" type="ORF">MPSYJ_54580</name>
</gene>
<evidence type="ECO:0000313" key="2">
    <source>
        <dbReference type="Proteomes" id="UP000466514"/>
    </source>
</evidence>
<reference evidence="1 2" key="1">
    <citation type="journal article" date="2019" name="Emerg. Microbes Infect.">
        <title>Comprehensive subspecies identification of 175 nontuberculous mycobacteria species based on 7547 genomic profiles.</title>
        <authorList>
            <person name="Matsumoto Y."/>
            <person name="Kinjo T."/>
            <person name="Motooka D."/>
            <person name="Nabeya D."/>
            <person name="Jung N."/>
            <person name="Uechi K."/>
            <person name="Horii T."/>
            <person name="Iida T."/>
            <person name="Fujita J."/>
            <person name="Nakamura S."/>
        </authorList>
    </citation>
    <scope>NUCLEOTIDE SEQUENCE [LARGE SCALE GENOMIC DNA]</scope>
    <source>
        <strain evidence="1 2">JCM 13323</strain>
    </source>
</reference>
<dbReference type="EMBL" id="AP022574">
    <property type="protein sequence ID" value="BBX71997.1"/>
    <property type="molecule type" value="Genomic_DNA"/>
</dbReference>
<protein>
    <submittedName>
        <fullName evidence="1">Uncharacterized protein</fullName>
    </submittedName>
</protein>
<dbReference type="Proteomes" id="UP000466514">
    <property type="component" value="Chromosome"/>
</dbReference>
<evidence type="ECO:0000313" key="1">
    <source>
        <dbReference type="EMBL" id="BBX71997.1"/>
    </source>
</evidence>
<organism evidence="1 2">
    <name type="scientific">Mycolicibacterium psychrotolerans</name>
    <dbReference type="NCBI Taxonomy" id="216929"/>
    <lineage>
        <taxon>Bacteria</taxon>
        <taxon>Bacillati</taxon>
        <taxon>Actinomycetota</taxon>
        <taxon>Actinomycetes</taxon>
        <taxon>Mycobacteriales</taxon>
        <taxon>Mycobacteriaceae</taxon>
        <taxon>Mycolicibacterium</taxon>
    </lineage>
</organism>
<dbReference type="RefSeq" id="WP_163727265.1">
    <property type="nucleotide sequence ID" value="NZ_AP022574.1"/>
</dbReference>